<comment type="catalytic activity">
    <reaction evidence="2">
        <text>8 isopentenyl diphosphate + (2E,6E)-farnesyl diphosphate = di-trans,octa-cis-undecaprenyl diphosphate + 8 diphosphate</text>
        <dbReference type="Rhea" id="RHEA:27551"/>
        <dbReference type="ChEBI" id="CHEBI:33019"/>
        <dbReference type="ChEBI" id="CHEBI:58405"/>
        <dbReference type="ChEBI" id="CHEBI:128769"/>
        <dbReference type="ChEBI" id="CHEBI:175763"/>
        <dbReference type="EC" id="2.5.1.31"/>
    </reaction>
</comment>
<gene>
    <name evidence="2" type="primary">uppS</name>
    <name evidence="3" type="ordered locus">Tola_2107</name>
</gene>
<feature type="binding site" evidence="2">
    <location>
        <begin position="198"/>
        <end position="200"/>
    </location>
    <ligand>
        <name>substrate</name>
    </ligand>
</feature>
<dbReference type="Pfam" id="PF01255">
    <property type="entry name" value="Prenyltransf"/>
    <property type="match status" value="1"/>
</dbReference>
<comment type="function">
    <text evidence="2">Catalyzes the sequential condensation of isopentenyl diphosphate (IPP) with (2E,6E)-farnesyl diphosphate (E,E-FPP) to yield (2Z,6Z,10Z,14Z,18Z,22Z,26Z,30Z,34E,38E)-undecaprenyl diphosphate (di-trans,octa-cis-UPP). UPP is the precursor of glycosyl carrier lipid in the biosynthesis of bacterial cell wall polysaccharide components such as peptidoglycan and lipopolysaccharide.</text>
</comment>
<feature type="binding site" evidence="2">
    <location>
        <position position="192"/>
    </location>
    <ligand>
        <name>substrate</name>
    </ligand>
</feature>
<reference evidence="3 4" key="2">
    <citation type="journal article" date="2011" name="Stand. Genomic Sci.">
        <title>Complete genome sequence of Tolumonas auensis type strain (TA 4).</title>
        <authorList>
            <person name="Chertkov O."/>
            <person name="Copeland A."/>
            <person name="Lucas S."/>
            <person name="Lapidus A."/>
            <person name="Berry K.W."/>
            <person name="Detter J.C."/>
            <person name="Del Rio T.G."/>
            <person name="Hammon N."/>
            <person name="Dalin E."/>
            <person name="Tice H."/>
            <person name="Pitluck S."/>
            <person name="Richardson P."/>
            <person name="Bruce D."/>
            <person name="Goodwin L."/>
            <person name="Han C."/>
            <person name="Tapia R."/>
            <person name="Saunders E."/>
            <person name="Schmutz J."/>
            <person name="Brettin T."/>
            <person name="Larimer F."/>
            <person name="Land M."/>
            <person name="Hauser L."/>
            <person name="Spring S."/>
            <person name="Rohde M."/>
            <person name="Kyrpides N.C."/>
            <person name="Ivanova N."/>
            <person name="Goker M."/>
            <person name="Beller H.R."/>
            <person name="Klenk H.P."/>
            <person name="Woyke T."/>
        </authorList>
    </citation>
    <scope>NUCLEOTIDE SEQUENCE [LARGE SCALE GENOMIC DNA]</scope>
    <source>
        <strain evidence="4">DSM 9187 / TA4</strain>
    </source>
</reference>
<dbReference type="PANTHER" id="PTHR10291:SF0">
    <property type="entry name" value="DEHYDRODOLICHYL DIPHOSPHATE SYNTHASE 2"/>
    <property type="match status" value="1"/>
</dbReference>
<dbReference type="GO" id="GO:0000287">
    <property type="term" value="F:magnesium ion binding"/>
    <property type="evidence" value="ECO:0007669"/>
    <property type="project" value="UniProtKB-UniRule"/>
</dbReference>
<dbReference type="OrthoDB" id="4191603at2"/>
<dbReference type="SUPFAM" id="SSF64005">
    <property type="entry name" value="Undecaprenyl diphosphate synthase"/>
    <property type="match status" value="1"/>
</dbReference>
<dbReference type="GO" id="GO:0005829">
    <property type="term" value="C:cytosol"/>
    <property type="evidence" value="ECO:0007669"/>
    <property type="project" value="TreeGrafter"/>
</dbReference>
<dbReference type="InterPro" id="IPR001441">
    <property type="entry name" value="UPP_synth-like"/>
</dbReference>
<dbReference type="eggNOG" id="COG0020">
    <property type="taxonomic scope" value="Bacteria"/>
</dbReference>
<keyword evidence="1 2" id="KW-0808">Transferase</keyword>
<feature type="binding site" evidence="2">
    <location>
        <position position="29"/>
    </location>
    <ligand>
        <name>substrate</name>
    </ligand>
</feature>
<feature type="binding site" evidence="2">
    <location>
        <position position="211"/>
    </location>
    <ligand>
        <name>Mg(2+)</name>
        <dbReference type="ChEBI" id="CHEBI:18420"/>
    </ligand>
</feature>
<feature type="binding site" evidence="2">
    <location>
        <position position="37"/>
    </location>
    <ligand>
        <name>substrate</name>
    </ligand>
</feature>
<dbReference type="Gene3D" id="3.40.1180.10">
    <property type="entry name" value="Decaprenyl diphosphate synthase-like"/>
    <property type="match status" value="1"/>
</dbReference>
<dbReference type="STRING" id="595494.Tola_2107"/>
<evidence type="ECO:0000313" key="4">
    <source>
        <dbReference type="Proteomes" id="UP000009073"/>
    </source>
</evidence>
<reference evidence="4" key="1">
    <citation type="submission" date="2009-05" db="EMBL/GenBank/DDBJ databases">
        <title>Complete sequence of Tolumonas auensis DSM 9187.</title>
        <authorList>
            <consortium name="US DOE Joint Genome Institute"/>
            <person name="Lucas S."/>
            <person name="Copeland A."/>
            <person name="Lapidus A."/>
            <person name="Glavina del Rio T."/>
            <person name="Tice H."/>
            <person name="Bruce D."/>
            <person name="Goodwin L."/>
            <person name="Pitluck S."/>
            <person name="Chertkov O."/>
            <person name="Brettin T."/>
            <person name="Detter J.C."/>
            <person name="Han C."/>
            <person name="Larimer F."/>
            <person name="Land M."/>
            <person name="Hauser L."/>
            <person name="Kyrpides N."/>
            <person name="Mikhailova N."/>
            <person name="Spring S."/>
            <person name="Beller H."/>
        </authorList>
    </citation>
    <scope>NUCLEOTIDE SEQUENCE [LARGE SCALE GENOMIC DNA]</scope>
    <source>
        <strain evidence="4">DSM 9187 / TA4</strain>
    </source>
</reference>
<feature type="binding site" evidence="2">
    <location>
        <begin position="25"/>
        <end position="28"/>
    </location>
    <ligand>
        <name>substrate</name>
    </ligand>
</feature>
<dbReference type="PROSITE" id="PS01066">
    <property type="entry name" value="UPP_SYNTHASE"/>
    <property type="match status" value="1"/>
</dbReference>
<dbReference type="GO" id="GO:0009252">
    <property type="term" value="P:peptidoglycan biosynthetic process"/>
    <property type="evidence" value="ECO:0007669"/>
    <property type="project" value="UniProtKB-UniRule"/>
</dbReference>
<feature type="binding site" evidence="2">
    <location>
        <position position="41"/>
    </location>
    <ligand>
        <name>substrate</name>
    </ligand>
</feature>
<dbReference type="PANTHER" id="PTHR10291">
    <property type="entry name" value="DEHYDRODOLICHYL DIPHOSPHATE SYNTHASE FAMILY MEMBER"/>
    <property type="match status" value="1"/>
</dbReference>
<keyword evidence="4" id="KW-1185">Reference proteome</keyword>
<sequence>MTLPDAISEIANQSMPKHVAIIMDGNGRWAQQRGKIRVAGHKAGVASVRQVVSIASRMGIKALTLFAFSSENWRRPESEVSALMELFMFVLGREVRKLHDGNIRLRVIGNIHGFSERLQKKIHDAEALTANNTGMTLNIAANYGGQWDIVQACQQIAEKVAQGGLLPEQIDESLLSQHLSMADIPDVDLLIRTGGDHRISNFLLWQIAYAELFFTPVLWPDFGEDQFMEAIASFVSRERRFGCTGDQIKEWLVSSAKNV</sequence>
<dbReference type="RefSeq" id="WP_015879174.1">
    <property type="nucleotide sequence ID" value="NC_012691.1"/>
</dbReference>
<protein>
    <recommendedName>
        <fullName evidence="2">Ditrans,polycis-undecaprenyl-diphosphate synthase ((2E,6E)-farnesyl-diphosphate specific)</fullName>
        <ecNumber evidence="2">2.5.1.31</ecNumber>
    </recommendedName>
    <alternativeName>
        <fullName evidence="2">Ditrans,polycis-undecaprenylcistransferase</fullName>
    </alternativeName>
    <alternativeName>
        <fullName evidence="2">Undecaprenyl diphosphate synthase</fullName>
        <shortName evidence="2">UDS</shortName>
    </alternativeName>
    <alternativeName>
        <fullName evidence="2">Undecaprenyl pyrophosphate synthase</fullName>
        <shortName evidence="2">UPP synthase</shortName>
    </alternativeName>
</protein>
<dbReference type="GO" id="GO:0071555">
    <property type="term" value="P:cell wall organization"/>
    <property type="evidence" value="ECO:0007669"/>
    <property type="project" value="UniProtKB-KW"/>
</dbReference>
<comment type="cofactor">
    <cofactor evidence="2">
        <name>Mg(2+)</name>
        <dbReference type="ChEBI" id="CHEBI:18420"/>
    </cofactor>
    <text evidence="2">Binds 2 magnesium ions per subunit.</text>
</comment>
<feature type="binding site" evidence="2">
    <location>
        <position position="24"/>
    </location>
    <ligand>
        <name>Mg(2+)</name>
        <dbReference type="ChEBI" id="CHEBI:18420"/>
    </ligand>
</feature>
<name>C4L860_TOLAT</name>
<dbReference type="GO" id="GO:0008834">
    <property type="term" value="F:ditrans,polycis-undecaprenyl-diphosphate synthase [(2E,6E)-farnesyl-diphosphate specific] activity"/>
    <property type="evidence" value="ECO:0007669"/>
    <property type="project" value="UniProtKB-UniRule"/>
</dbReference>
<feature type="active site" evidence="2">
    <location>
        <position position="24"/>
    </location>
</feature>
<feature type="binding site" evidence="2">
    <location>
        <position position="75"/>
    </location>
    <ligand>
        <name>substrate</name>
    </ligand>
</feature>
<dbReference type="CDD" id="cd00475">
    <property type="entry name" value="Cis_IPPS"/>
    <property type="match status" value="1"/>
</dbReference>
<dbReference type="AlphaFoldDB" id="C4L860"/>
<dbReference type="FunFam" id="3.40.1180.10:FF:000001">
    <property type="entry name" value="(2E,6E)-farnesyl-diphosphate-specific ditrans,polycis-undecaprenyl-diphosphate synthase"/>
    <property type="match status" value="1"/>
</dbReference>
<dbReference type="EMBL" id="CP001616">
    <property type="protein sequence ID" value="ACQ93706.1"/>
    <property type="molecule type" value="Genomic_DNA"/>
</dbReference>
<dbReference type="InterPro" id="IPR018520">
    <property type="entry name" value="UPP_synth-like_CS"/>
</dbReference>
<dbReference type="KEGG" id="tau:Tola_2107"/>
<keyword evidence="2" id="KW-0961">Cell wall biogenesis/degradation</keyword>
<dbReference type="NCBIfam" id="NF011405">
    <property type="entry name" value="PRK14830.1"/>
    <property type="match status" value="1"/>
</dbReference>
<keyword evidence="2" id="KW-0460">Magnesium</keyword>
<proteinExistence type="inferred from homology"/>
<evidence type="ECO:0000256" key="1">
    <source>
        <dbReference type="ARBA" id="ARBA00022679"/>
    </source>
</evidence>
<evidence type="ECO:0000313" key="3">
    <source>
        <dbReference type="EMBL" id="ACQ93706.1"/>
    </source>
</evidence>
<feature type="binding site" evidence="2">
    <location>
        <begin position="69"/>
        <end position="71"/>
    </location>
    <ligand>
        <name>substrate</name>
    </ligand>
</feature>
<keyword evidence="2" id="KW-0133">Cell shape</keyword>
<feature type="active site" description="Proton acceptor" evidence="2">
    <location>
        <position position="72"/>
    </location>
</feature>
<keyword evidence="2" id="KW-0479">Metal-binding</keyword>
<evidence type="ECO:0000256" key="2">
    <source>
        <dbReference type="HAMAP-Rule" id="MF_01139"/>
    </source>
</evidence>
<accession>C4L860</accession>
<organism evidence="3 4">
    <name type="scientific">Tolumonas auensis (strain DSM 9187 / NBRC 110442 / TA 4)</name>
    <dbReference type="NCBI Taxonomy" id="595494"/>
    <lineage>
        <taxon>Bacteria</taxon>
        <taxon>Pseudomonadati</taxon>
        <taxon>Pseudomonadota</taxon>
        <taxon>Gammaproteobacteria</taxon>
        <taxon>Aeromonadales</taxon>
        <taxon>Aeromonadaceae</taxon>
        <taxon>Tolumonas</taxon>
    </lineage>
</organism>
<dbReference type="HAMAP" id="MF_01139">
    <property type="entry name" value="ISPT"/>
    <property type="match status" value="1"/>
</dbReference>
<comment type="subunit">
    <text evidence="2">Homodimer.</text>
</comment>
<dbReference type="EC" id="2.5.1.31" evidence="2"/>
<dbReference type="GO" id="GO:0008360">
    <property type="term" value="P:regulation of cell shape"/>
    <property type="evidence" value="ECO:0007669"/>
    <property type="project" value="UniProtKB-KW"/>
</dbReference>
<dbReference type="Proteomes" id="UP000009073">
    <property type="component" value="Chromosome"/>
</dbReference>
<dbReference type="NCBIfam" id="TIGR00055">
    <property type="entry name" value="uppS"/>
    <property type="match status" value="1"/>
</dbReference>
<dbReference type="HOGENOM" id="CLU_038505_1_1_6"/>
<dbReference type="InterPro" id="IPR036424">
    <property type="entry name" value="UPP_synth-like_sf"/>
</dbReference>
<feature type="binding site" evidence="2">
    <location>
        <position position="73"/>
    </location>
    <ligand>
        <name>substrate</name>
    </ligand>
</feature>
<keyword evidence="2" id="KW-0573">Peptidoglycan synthesis</keyword>
<dbReference type="GO" id="GO:0016094">
    <property type="term" value="P:polyprenol biosynthetic process"/>
    <property type="evidence" value="ECO:0007669"/>
    <property type="project" value="TreeGrafter"/>
</dbReference>
<comment type="similarity">
    <text evidence="2">Belongs to the UPP synthase family.</text>
</comment>